<dbReference type="PROSITE" id="PS00131">
    <property type="entry name" value="CARBOXYPEPT_SER_SER"/>
    <property type="match status" value="1"/>
</dbReference>
<evidence type="ECO:0000256" key="3">
    <source>
        <dbReference type="ARBA" id="ARBA00022670"/>
    </source>
</evidence>
<dbReference type="Proteomes" id="UP000472372">
    <property type="component" value="Chromosome 7"/>
</dbReference>
<dbReference type="GO" id="GO:0000324">
    <property type="term" value="C:fungal-type vacuole"/>
    <property type="evidence" value="ECO:0007669"/>
    <property type="project" value="TreeGrafter"/>
</dbReference>
<evidence type="ECO:0000256" key="6">
    <source>
        <dbReference type="RuleBase" id="RU361156"/>
    </source>
</evidence>
<keyword evidence="3 6" id="KW-0645">Protease</keyword>
<dbReference type="EMBL" id="HG992983">
    <property type="protein sequence ID" value="CAE7196062.1"/>
    <property type="molecule type" value="Genomic_DNA"/>
</dbReference>
<evidence type="ECO:0000256" key="1">
    <source>
        <dbReference type="ARBA" id="ARBA00009431"/>
    </source>
</evidence>
<organism evidence="7 8">
    <name type="scientific">Pyrenophora teres f. teres</name>
    <dbReference type="NCBI Taxonomy" id="97479"/>
    <lineage>
        <taxon>Eukaryota</taxon>
        <taxon>Fungi</taxon>
        <taxon>Dikarya</taxon>
        <taxon>Ascomycota</taxon>
        <taxon>Pezizomycotina</taxon>
        <taxon>Dothideomycetes</taxon>
        <taxon>Pleosporomycetidae</taxon>
        <taxon>Pleosporales</taxon>
        <taxon>Pleosporineae</taxon>
        <taxon>Pleosporaceae</taxon>
        <taxon>Pyrenophora</taxon>
    </lineage>
</organism>
<dbReference type="PANTHER" id="PTHR11802:SF131">
    <property type="entry name" value="CARBOXYPEPTIDASE"/>
    <property type="match status" value="1"/>
</dbReference>
<dbReference type="Pfam" id="PF00450">
    <property type="entry name" value="Peptidase_S10"/>
    <property type="match status" value="1"/>
</dbReference>
<dbReference type="InterPro" id="IPR018202">
    <property type="entry name" value="Ser_caboxypep_ser_AS"/>
</dbReference>
<dbReference type="GO" id="GO:0006508">
    <property type="term" value="P:proteolysis"/>
    <property type="evidence" value="ECO:0007669"/>
    <property type="project" value="UniProtKB-KW"/>
</dbReference>
<dbReference type="GO" id="GO:0004185">
    <property type="term" value="F:serine-type carboxypeptidase activity"/>
    <property type="evidence" value="ECO:0007669"/>
    <property type="project" value="UniProtKB-UniRule"/>
</dbReference>
<dbReference type="PRINTS" id="PR00724">
    <property type="entry name" value="CRBOXYPTASEC"/>
</dbReference>
<dbReference type="InterPro" id="IPR029058">
    <property type="entry name" value="AB_hydrolase_fold"/>
</dbReference>
<proteinExistence type="inferred from homology"/>
<sequence length="607" mass="67176">MLTKSVATPLLALSSLVSQVSAVSKRHWSKRSDTLYLPKNTADFKTATAPNNVTVRYKNPGICETTPGVNSYSGYVDLTPDVRLPGILSCIYNTHLTCFKIHVFFWFFESRSNPASDPFTLWLNGGPGSDSLIGLFEENGPCFVDENLTVTSNPYSWNNISNMLYISQPVGVGFSYQDQAVGSLQSYTGEFLYNSTRFPADGRYPILDPLNEGTIDTTDLSAAATWHVFQALLATIPKFDAKVGALSPSREFNLFTESYGGHYGPAFYAYFEKQNVKIRNGSMAGFPMNFNSLGIINGIIDEATQAASYPEFAMNNTYGIKAYNDTVYNYAKFANNMYNGCLAQIANCRAAAEGNTSHYHTDAYITQEQLTPGVRAICSAAQDMCRDNVESPYYYYSGRGPYDIRFQYDSASPVSGRVEYLNLGHVQEALGVTVNYTQANNAVFYAFQVAGDYVFPNFRLDLEYLLNQGVRVSLAYGDADYICNWFGGEVISLALEYKHSAEFRAAGYQAMTVDGTEYGEVRQYGNFSFARIYESGHEIPYYQPVAALAYFNRTLNHYDIATGDVAVTANLTSSGTAKSEHKEPYRPMLSSIPPNVATPIYPTPTPA</sequence>
<comment type="similarity">
    <text evidence="1 6">Belongs to the peptidase S10 family.</text>
</comment>
<gene>
    <name evidence="7" type="ORF">PTTW11_08275</name>
</gene>
<dbReference type="AlphaFoldDB" id="A0A6S6W7P2"/>
<keyword evidence="6" id="KW-0732">Signal</keyword>
<evidence type="ECO:0000256" key="4">
    <source>
        <dbReference type="ARBA" id="ARBA00022801"/>
    </source>
</evidence>
<evidence type="ECO:0000256" key="5">
    <source>
        <dbReference type="ARBA" id="ARBA00023180"/>
    </source>
</evidence>
<accession>A0A6S6W7P2</accession>
<dbReference type="InterPro" id="IPR001563">
    <property type="entry name" value="Peptidase_S10"/>
</dbReference>
<evidence type="ECO:0000313" key="8">
    <source>
        <dbReference type="Proteomes" id="UP000472372"/>
    </source>
</evidence>
<keyword evidence="4 6" id="KW-0378">Hydrolase</keyword>
<dbReference type="PANTHER" id="PTHR11802">
    <property type="entry name" value="SERINE PROTEASE FAMILY S10 SERINE CARBOXYPEPTIDASE"/>
    <property type="match status" value="1"/>
</dbReference>
<dbReference type="SUPFAM" id="SSF53474">
    <property type="entry name" value="alpha/beta-Hydrolases"/>
    <property type="match status" value="1"/>
</dbReference>
<feature type="signal peptide" evidence="6">
    <location>
        <begin position="1"/>
        <end position="22"/>
    </location>
</feature>
<feature type="chain" id="PRO_5035981798" description="Carboxypeptidase" evidence="6">
    <location>
        <begin position="23"/>
        <end position="607"/>
    </location>
</feature>
<keyword evidence="5" id="KW-0325">Glycoprotein</keyword>
<evidence type="ECO:0000256" key="2">
    <source>
        <dbReference type="ARBA" id="ARBA00022645"/>
    </source>
</evidence>
<reference evidence="7" key="1">
    <citation type="submission" date="2021-02" db="EMBL/GenBank/DDBJ databases">
        <authorList>
            <person name="Syme A R."/>
            <person name="Syme A R."/>
            <person name="Moolhuijzen P."/>
        </authorList>
    </citation>
    <scope>NUCLEOTIDE SEQUENCE</scope>
    <source>
        <strain evidence="7">W1-1</strain>
    </source>
</reference>
<evidence type="ECO:0000313" key="7">
    <source>
        <dbReference type="EMBL" id="CAE7196062.1"/>
    </source>
</evidence>
<protein>
    <recommendedName>
        <fullName evidence="6">Carboxypeptidase</fullName>
        <ecNumber evidence="6">3.4.16.-</ecNumber>
    </recommendedName>
</protein>
<dbReference type="EC" id="3.4.16.-" evidence="6"/>
<name>A0A6S6W7P2_9PLEO</name>
<keyword evidence="2 6" id="KW-0121">Carboxypeptidase</keyword>
<dbReference type="Gene3D" id="3.40.50.1820">
    <property type="entry name" value="alpha/beta hydrolase"/>
    <property type="match status" value="1"/>
</dbReference>